<keyword evidence="2 6" id="KW-0812">Transmembrane</keyword>
<comment type="similarity">
    <text evidence="5">Belongs to the ATG33 family.</text>
</comment>
<dbReference type="PANTHER" id="PTHR37278">
    <property type="entry name" value="AUTOPHAGY-RELATED PROTEIN 33-RELATED"/>
    <property type="match status" value="1"/>
</dbReference>
<evidence type="ECO:0000256" key="5">
    <source>
        <dbReference type="ARBA" id="ARBA00038013"/>
    </source>
</evidence>
<evidence type="ECO:0000256" key="3">
    <source>
        <dbReference type="ARBA" id="ARBA00022989"/>
    </source>
</evidence>
<evidence type="ECO:0000256" key="4">
    <source>
        <dbReference type="ARBA" id="ARBA00023136"/>
    </source>
</evidence>
<dbReference type="PANTHER" id="PTHR37278:SF1">
    <property type="entry name" value="AUTOPHAGY-RELATED PROTEIN 33-RELATED"/>
    <property type="match status" value="1"/>
</dbReference>
<proteinExistence type="inferred from homology"/>
<keyword evidence="4 6" id="KW-0472">Membrane</keyword>
<reference evidence="7" key="1">
    <citation type="submission" date="2022-10" db="EMBL/GenBank/DDBJ databases">
        <title>Culturing micro-colonial fungi from biological soil crusts in the Mojave desert and describing Neophaeococcomyces mojavensis, and introducing the new genera and species Taxawa tesnikishii.</title>
        <authorList>
            <person name="Kurbessoian T."/>
            <person name="Stajich J.E."/>
        </authorList>
    </citation>
    <scope>NUCLEOTIDE SEQUENCE</scope>
    <source>
        <strain evidence="7">TK_1</strain>
    </source>
</reference>
<protein>
    <recommendedName>
        <fullName evidence="9">DUF1772 domain-containing protein</fullName>
    </recommendedName>
</protein>
<accession>A0ABQ9NTR0</accession>
<dbReference type="EMBL" id="JAPDRL010000025">
    <property type="protein sequence ID" value="KAJ9665804.1"/>
    <property type="molecule type" value="Genomic_DNA"/>
</dbReference>
<feature type="transmembrane region" description="Helical" evidence="6">
    <location>
        <begin position="62"/>
        <end position="82"/>
    </location>
</feature>
<feature type="transmembrane region" description="Helical" evidence="6">
    <location>
        <begin position="20"/>
        <end position="41"/>
    </location>
</feature>
<dbReference type="Proteomes" id="UP001172684">
    <property type="component" value="Unassembled WGS sequence"/>
</dbReference>
<gene>
    <name evidence="7" type="ORF">H2201_004112</name>
</gene>
<evidence type="ECO:0008006" key="9">
    <source>
        <dbReference type="Google" id="ProtNLM"/>
    </source>
</evidence>
<evidence type="ECO:0000256" key="2">
    <source>
        <dbReference type="ARBA" id="ARBA00022692"/>
    </source>
</evidence>
<evidence type="ECO:0000256" key="1">
    <source>
        <dbReference type="ARBA" id="ARBA00004141"/>
    </source>
</evidence>
<sequence length="167" mass="17742">MVCPYKTTISLSKFVGTFSLGLLTGLSYTLATHSAPSLLALPTATHCARSFLYLQTTAKRHLRLLSAVTVTSLSLAFIISPARGRHPYLLWTALVAASGGAVDYVLRHDEDGLKSVVGEEGERAEAEVNGEEVRGAVERFGFAEKVRMGVSGVAFAMAVVGIWGDGV</sequence>
<keyword evidence="8" id="KW-1185">Reference proteome</keyword>
<name>A0ABQ9NTR0_9PEZI</name>
<evidence type="ECO:0000313" key="8">
    <source>
        <dbReference type="Proteomes" id="UP001172684"/>
    </source>
</evidence>
<comment type="subcellular location">
    <subcellularLocation>
        <location evidence="1">Membrane</location>
        <topology evidence="1">Multi-pass membrane protein</topology>
    </subcellularLocation>
</comment>
<organism evidence="7 8">
    <name type="scientific">Coniosporium apollinis</name>
    <dbReference type="NCBI Taxonomy" id="61459"/>
    <lineage>
        <taxon>Eukaryota</taxon>
        <taxon>Fungi</taxon>
        <taxon>Dikarya</taxon>
        <taxon>Ascomycota</taxon>
        <taxon>Pezizomycotina</taxon>
        <taxon>Dothideomycetes</taxon>
        <taxon>Dothideomycetes incertae sedis</taxon>
        <taxon>Coniosporium</taxon>
    </lineage>
</organism>
<evidence type="ECO:0000313" key="7">
    <source>
        <dbReference type="EMBL" id="KAJ9665804.1"/>
    </source>
</evidence>
<comment type="caution">
    <text evidence="7">The sequence shown here is derived from an EMBL/GenBank/DDBJ whole genome shotgun (WGS) entry which is preliminary data.</text>
</comment>
<keyword evidence="3 6" id="KW-1133">Transmembrane helix</keyword>
<evidence type="ECO:0000256" key="6">
    <source>
        <dbReference type="SAM" id="Phobius"/>
    </source>
</evidence>
<dbReference type="InterPro" id="IPR051668">
    <property type="entry name" value="ATG33"/>
</dbReference>